<feature type="compositionally biased region" description="Low complexity" evidence="1">
    <location>
        <begin position="707"/>
        <end position="726"/>
    </location>
</feature>
<name>A0A1Y2C8X9_9FUNG</name>
<evidence type="ECO:0000313" key="3">
    <source>
        <dbReference type="Proteomes" id="UP000193642"/>
    </source>
</evidence>
<feature type="region of interest" description="Disordered" evidence="1">
    <location>
        <begin position="687"/>
        <end position="740"/>
    </location>
</feature>
<feature type="region of interest" description="Disordered" evidence="1">
    <location>
        <begin position="441"/>
        <end position="486"/>
    </location>
</feature>
<evidence type="ECO:0000313" key="2">
    <source>
        <dbReference type="EMBL" id="ORY43491.1"/>
    </source>
</evidence>
<comment type="caution">
    <text evidence="2">The sequence shown here is derived from an EMBL/GenBank/DDBJ whole genome shotgun (WGS) entry which is preliminary data.</text>
</comment>
<reference evidence="2 3" key="1">
    <citation type="submission" date="2016-07" db="EMBL/GenBank/DDBJ databases">
        <title>Pervasive Adenine N6-methylation of Active Genes in Fungi.</title>
        <authorList>
            <consortium name="DOE Joint Genome Institute"/>
            <person name="Mondo S.J."/>
            <person name="Dannebaum R.O."/>
            <person name="Kuo R.C."/>
            <person name="Labutti K."/>
            <person name="Haridas S."/>
            <person name="Kuo A."/>
            <person name="Salamov A."/>
            <person name="Ahrendt S.R."/>
            <person name="Lipzen A."/>
            <person name="Sullivan W."/>
            <person name="Andreopoulos W.B."/>
            <person name="Clum A."/>
            <person name="Lindquist E."/>
            <person name="Daum C."/>
            <person name="Ramamoorthy G.K."/>
            <person name="Gryganskyi A."/>
            <person name="Culley D."/>
            <person name="Magnuson J.K."/>
            <person name="James T.Y."/>
            <person name="O'Malley M.A."/>
            <person name="Stajich J.E."/>
            <person name="Spatafora J.W."/>
            <person name="Visel A."/>
            <person name="Grigoriev I.V."/>
        </authorList>
    </citation>
    <scope>NUCLEOTIDE SEQUENCE [LARGE SCALE GENOMIC DNA]</scope>
    <source>
        <strain evidence="2 3">JEL800</strain>
    </source>
</reference>
<organism evidence="2 3">
    <name type="scientific">Rhizoclosmatium globosum</name>
    <dbReference type="NCBI Taxonomy" id="329046"/>
    <lineage>
        <taxon>Eukaryota</taxon>
        <taxon>Fungi</taxon>
        <taxon>Fungi incertae sedis</taxon>
        <taxon>Chytridiomycota</taxon>
        <taxon>Chytridiomycota incertae sedis</taxon>
        <taxon>Chytridiomycetes</taxon>
        <taxon>Chytridiales</taxon>
        <taxon>Chytriomycetaceae</taxon>
        <taxon>Rhizoclosmatium</taxon>
    </lineage>
</organism>
<sequence length="740" mass="83261">MLTANTIFGQLYSGAIPQIREKILSFVLSKLNPSLLIQRLACRYLAGIDTFLAKSCMSVAQGKGPGYRRKLSPSSWILLHNTFDEGIPKQDPLIGELVLKILVGSIEARVPYDPARPDSIKTLSKNLKLARPLCLPPYNHKPLALIKFFLLRVIADMMMPVWIVALTDLTKRHIPTSRDDNLETLMFSKLECILYVFYEVQSQVRLCLSYLRSALTDYLKALYSATQRLLSISNAQYSHVQQRVLENCKLLATELMKPITKRMNHSRFMNNFKVSWIHTNTDEKANVEVIVIDSVDGSPVDSKKRRAVVEQASDIPQKRGKTIVGASASSSAATSIYIVEKSPIRKIVWETPKRSNSPEHPPTHGLKGNLVEQIPVVVPEPRKNIAERLSLPTPWLYRLNLLCLLRNDYLGLHQLLLCHFNLLHRIFHYEITCFTSSINSTTSTTSPATENVEAVVTSTQTSPPKPPPPPRTREMHTQTNKPEPQPRKQLTFSEVKTVDVFPEVYSVNSGSESQPIYYRQPQQQPHPYYGQHVVVLQQPQQQQSMFVQQQPIGVPSTSFVPLEQQHRRGSQQQVTMVECAFVSQQQQQQQHRPVNIAGVASQQSRGLNIAGKALQQFQQAPAPPLIQQHQNGQAYFVPQHGEHVTQMMMNPIPSQQTQIGASSVIEMRASPFDGIPEKDGRRIMKVPQAQSQQTQGINVLGRASATPQPHAELQPQPQQPQLKQEQISIVNRSIVGRGSR</sequence>
<proteinExistence type="predicted"/>
<feature type="compositionally biased region" description="Polar residues" evidence="1">
    <location>
        <begin position="477"/>
        <end position="486"/>
    </location>
</feature>
<keyword evidence="3" id="KW-1185">Reference proteome</keyword>
<gene>
    <name evidence="2" type="ORF">BCR33DRAFT_785841</name>
</gene>
<dbReference type="OrthoDB" id="19224at2759"/>
<feature type="compositionally biased region" description="Polar residues" evidence="1">
    <location>
        <begin position="688"/>
        <end position="697"/>
    </location>
</feature>
<dbReference type="AlphaFoldDB" id="A0A1Y2C8X9"/>
<dbReference type="Proteomes" id="UP000193642">
    <property type="component" value="Unassembled WGS sequence"/>
</dbReference>
<dbReference type="EMBL" id="MCGO01000025">
    <property type="protein sequence ID" value="ORY43491.1"/>
    <property type="molecule type" value="Genomic_DNA"/>
</dbReference>
<protein>
    <submittedName>
        <fullName evidence="2">Uncharacterized protein</fullName>
    </submittedName>
</protein>
<evidence type="ECO:0000256" key="1">
    <source>
        <dbReference type="SAM" id="MobiDB-lite"/>
    </source>
</evidence>
<accession>A0A1Y2C8X9</accession>